<proteinExistence type="predicted"/>
<dbReference type="AlphaFoldDB" id="A0A9I9EN18"/>
<reference evidence="1" key="1">
    <citation type="submission" date="2023-03" db="UniProtKB">
        <authorList>
            <consortium name="EnsemblPlants"/>
        </authorList>
    </citation>
    <scope>IDENTIFICATION</scope>
</reference>
<dbReference type="EnsemblPlants" id="MELO3C035750.2.1">
    <property type="protein sequence ID" value="MELO3C035750.2.1"/>
    <property type="gene ID" value="MELO3C035750.2"/>
</dbReference>
<dbReference type="Gramene" id="MELO3C035750.2.1">
    <property type="protein sequence ID" value="MELO3C035750.2.1"/>
    <property type="gene ID" value="MELO3C035750.2"/>
</dbReference>
<accession>A0A9I9EN18</accession>
<evidence type="ECO:0000313" key="1">
    <source>
        <dbReference type="EnsemblPlants" id="MELO3C035750.2.1"/>
    </source>
</evidence>
<sequence>MWLNSRQPTAIPGHWVAIFMEVRRRSNNCTTLFIQFAFNSVLEESNYWYGPHCHYRVGHNSSIKVVILLTDF</sequence>
<organism evidence="1">
    <name type="scientific">Cucumis melo</name>
    <name type="common">Muskmelon</name>
    <dbReference type="NCBI Taxonomy" id="3656"/>
    <lineage>
        <taxon>Eukaryota</taxon>
        <taxon>Viridiplantae</taxon>
        <taxon>Streptophyta</taxon>
        <taxon>Embryophyta</taxon>
        <taxon>Tracheophyta</taxon>
        <taxon>Spermatophyta</taxon>
        <taxon>Magnoliopsida</taxon>
        <taxon>eudicotyledons</taxon>
        <taxon>Gunneridae</taxon>
        <taxon>Pentapetalae</taxon>
        <taxon>rosids</taxon>
        <taxon>fabids</taxon>
        <taxon>Cucurbitales</taxon>
        <taxon>Cucurbitaceae</taxon>
        <taxon>Benincaseae</taxon>
        <taxon>Cucumis</taxon>
    </lineage>
</organism>
<protein>
    <submittedName>
        <fullName evidence="1">Uncharacterized protein</fullName>
    </submittedName>
</protein>
<name>A0A9I9EN18_CUCME</name>